<evidence type="ECO:0000313" key="1">
    <source>
        <dbReference type="EMBL" id="SVA34473.1"/>
    </source>
</evidence>
<gene>
    <name evidence="1" type="ORF">METZ01_LOCUS87327</name>
</gene>
<organism evidence="1">
    <name type="scientific">marine metagenome</name>
    <dbReference type="NCBI Taxonomy" id="408172"/>
    <lineage>
        <taxon>unclassified sequences</taxon>
        <taxon>metagenomes</taxon>
        <taxon>ecological metagenomes</taxon>
    </lineage>
</organism>
<reference evidence="1" key="1">
    <citation type="submission" date="2018-05" db="EMBL/GenBank/DDBJ databases">
        <authorList>
            <person name="Lanie J.A."/>
            <person name="Ng W.-L."/>
            <person name="Kazmierczak K.M."/>
            <person name="Andrzejewski T.M."/>
            <person name="Davidsen T.M."/>
            <person name="Wayne K.J."/>
            <person name="Tettelin H."/>
            <person name="Glass J.I."/>
            <person name="Rusch D."/>
            <person name="Podicherti R."/>
            <person name="Tsui H.-C.T."/>
            <person name="Winkler M.E."/>
        </authorList>
    </citation>
    <scope>NUCLEOTIDE SEQUENCE</scope>
</reference>
<accession>A0A381V5C8</accession>
<dbReference type="AlphaFoldDB" id="A0A381V5C8"/>
<proteinExistence type="predicted"/>
<protein>
    <submittedName>
        <fullName evidence="1">Uncharacterized protein</fullName>
    </submittedName>
</protein>
<dbReference type="EMBL" id="UINC01007657">
    <property type="protein sequence ID" value="SVA34473.1"/>
    <property type="molecule type" value="Genomic_DNA"/>
</dbReference>
<name>A0A381V5C8_9ZZZZ</name>
<sequence length="59" mass="6729">MNKSAQDLGIYNVGDIPKEYNPARKIFVLMTGGNLHWAKMKNNCDNKNLLTNTNKNYVN</sequence>